<dbReference type="InterPro" id="IPR015883">
    <property type="entry name" value="Glyco_hydro_20_cat"/>
</dbReference>
<dbReference type="InterPro" id="IPR025705">
    <property type="entry name" value="Beta_hexosaminidase_sua/sub"/>
</dbReference>
<accession>A0ABW6D555</accession>
<dbReference type="Gene3D" id="3.30.379.10">
    <property type="entry name" value="Chitobiase/beta-hexosaminidase domain 2-like"/>
    <property type="match status" value="1"/>
</dbReference>
<feature type="domain" description="Beta-hexosaminidase bacterial type N-terminal" evidence="8">
    <location>
        <begin position="20"/>
        <end position="134"/>
    </location>
</feature>
<keyword evidence="6" id="KW-0732">Signal</keyword>
<reference evidence="9 10" key="1">
    <citation type="submission" date="2024-03" db="EMBL/GenBank/DDBJ databases">
        <title>Aquirufa genome sequencing.</title>
        <authorList>
            <person name="Pitt A."/>
            <person name="Hahn M.W."/>
        </authorList>
    </citation>
    <scope>NUCLEOTIDE SEQUENCE [LARGE SCALE GENOMIC DNA]</scope>
    <source>
        <strain evidence="9 10">KTFRIE-69F</strain>
    </source>
</reference>
<evidence type="ECO:0000259" key="7">
    <source>
        <dbReference type="Pfam" id="PF00728"/>
    </source>
</evidence>
<dbReference type="Proteomes" id="UP001598112">
    <property type="component" value="Unassembled WGS sequence"/>
</dbReference>
<organism evidence="9 10">
    <name type="scientific">Aquirufa originis</name>
    <dbReference type="NCBI Taxonomy" id="3096514"/>
    <lineage>
        <taxon>Bacteria</taxon>
        <taxon>Pseudomonadati</taxon>
        <taxon>Bacteroidota</taxon>
        <taxon>Cytophagia</taxon>
        <taxon>Cytophagales</taxon>
        <taxon>Flectobacillaceae</taxon>
        <taxon>Aquirufa</taxon>
    </lineage>
</organism>
<comment type="similarity">
    <text evidence="2">Belongs to the glycosyl hydrolase 20 family.</text>
</comment>
<keyword evidence="5" id="KW-0326">Glycosidase</keyword>
<evidence type="ECO:0000259" key="8">
    <source>
        <dbReference type="Pfam" id="PF02838"/>
    </source>
</evidence>
<evidence type="ECO:0000256" key="4">
    <source>
        <dbReference type="ARBA" id="ARBA00022801"/>
    </source>
</evidence>
<evidence type="ECO:0000313" key="10">
    <source>
        <dbReference type="Proteomes" id="UP001598112"/>
    </source>
</evidence>
<evidence type="ECO:0000256" key="2">
    <source>
        <dbReference type="ARBA" id="ARBA00006285"/>
    </source>
</evidence>
<evidence type="ECO:0000256" key="3">
    <source>
        <dbReference type="ARBA" id="ARBA00012663"/>
    </source>
</evidence>
<dbReference type="EMBL" id="JBBKXY010000002">
    <property type="protein sequence ID" value="MFD3293335.1"/>
    <property type="molecule type" value="Genomic_DNA"/>
</dbReference>
<evidence type="ECO:0000256" key="1">
    <source>
        <dbReference type="ARBA" id="ARBA00001231"/>
    </source>
</evidence>
<comment type="caution">
    <text evidence="9">The sequence shown here is derived from an EMBL/GenBank/DDBJ whole genome shotgun (WGS) entry which is preliminary data.</text>
</comment>
<name>A0ABW6D555_9BACT</name>
<evidence type="ECO:0000256" key="6">
    <source>
        <dbReference type="SAM" id="SignalP"/>
    </source>
</evidence>
<dbReference type="Pfam" id="PF02838">
    <property type="entry name" value="Glyco_hydro_20b"/>
    <property type="match status" value="1"/>
</dbReference>
<dbReference type="PRINTS" id="PR00738">
    <property type="entry name" value="GLHYDRLASE20"/>
</dbReference>
<sequence>MKKIAFLWLGISLSLQVSAQSLMPKPQTIQLNNGKYSLISSSISVTGSTDPLILKAAKRAEKRIASLTALPAGAKKLAIQVQLKSDLKKEAYSLAVDAKGAKLSAGSVRGVMEGLETLTQLVENKSIPYVTIVDEPRFEWRGLMIDVARHFITLDVIKRNVDAMAAAKLNILHLHLTDDEGFRIESKKYPKLHELGSGGQYFTQAQMKELVAYCADRGIDVYPEFDLPGHSQSFFAGYPELASEKKEYKPGPRFKIEAGAKPMNMMAIMQMMNTAPTPTIDPTKENTYTFLAGLVSEMKSIFPFAYFHLGLDESNGVAWKNNPEIVAFMAEKKIANVHELQEYFLQRFDAVVKKEGYKSVVWEEAFNAKTPADITVQVWKPSMMGPGLSLDAIVKQGNPAIDSRGFYLDHFMPSYIHLMNKDFTQSSPWKGGEAAMWSEVVDAEVFEGRVWPRTLAIAERLWTNPATADIDEFHERLFAAEAYLEKTGLHLNDSKKAVLASFPNTESFLNLLTPIKGYKRLMGDMTIPTEQRDKTYRNLRDVLRPDSKEAFAFRLQVKDFLKNGDSKQIAGSLQSMLKAAEEAKKISSIQPLVNSFSTIAPKIIDYLGQKNPEKTSALIAEIKAARKPAASLELGIWDELEALVTGTLKDRPENIPLM</sequence>
<proteinExistence type="inferred from homology"/>
<dbReference type="PANTHER" id="PTHR22600">
    <property type="entry name" value="BETA-HEXOSAMINIDASE"/>
    <property type="match status" value="1"/>
</dbReference>
<dbReference type="InterPro" id="IPR015882">
    <property type="entry name" value="HEX_bac_N"/>
</dbReference>
<dbReference type="InterPro" id="IPR029018">
    <property type="entry name" value="Hex-like_dom2"/>
</dbReference>
<gene>
    <name evidence="9" type="ORF">SKC35_06530</name>
</gene>
<dbReference type="SUPFAM" id="SSF51445">
    <property type="entry name" value="(Trans)glycosidases"/>
    <property type="match status" value="1"/>
</dbReference>
<protein>
    <recommendedName>
        <fullName evidence="3">beta-N-acetylhexosaminidase</fullName>
        <ecNumber evidence="3">3.2.1.52</ecNumber>
    </recommendedName>
</protein>
<feature type="domain" description="Glycoside hydrolase family 20 catalytic" evidence="7">
    <location>
        <begin position="138"/>
        <end position="464"/>
    </location>
</feature>
<dbReference type="PANTHER" id="PTHR22600:SF57">
    <property type="entry name" value="BETA-N-ACETYLHEXOSAMINIDASE"/>
    <property type="match status" value="1"/>
</dbReference>
<keyword evidence="4" id="KW-0378">Hydrolase</keyword>
<evidence type="ECO:0000313" key="9">
    <source>
        <dbReference type="EMBL" id="MFD3293335.1"/>
    </source>
</evidence>
<comment type="catalytic activity">
    <reaction evidence="1">
        <text>Hydrolysis of terminal non-reducing N-acetyl-D-hexosamine residues in N-acetyl-beta-D-hexosaminides.</text>
        <dbReference type="EC" id="3.2.1.52"/>
    </reaction>
</comment>
<dbReference type="Gene3D" id="3.20.20.80">
    <property type="entry name" value="Glycosidases"/>
    <property type="match status" value="1"/>
</dbReference>
<feature type="chain" id="PRO_5046952468" description="beta-N-acetylhexosaminidase" evidence="6">
    <location>
        <begin position="20"/>
        <end position="658"/>
    </location>
</feature>
<dbReference type="SUPFAM" id="SSF55545">
    <property type="entry name" value="beta-N-acetylhexosaminidase-like domain"/>
    <property type="match status" value="1"/>
</dbReference>
<feature type="signal peptide" evidence="6">
    <location>
        <begin position="1"/>
        <end position="19"/>
    </location>
</feature>
<dbReference type="EC" id="3.2.1.52" evidence="3"/>
<dbReference type="InterPro" id="IPR017853">
    <property type="entry name" value="GH"/>
</dbReference>
<dbReference type="Pfam" id="PF00728">
    <property type="entry name" value="Glyco_hydro_20"/>
    <property type="match status" value="1"/>
</dbReference>
<keyword evidence="10" id="KW-1185">Reference proteome</keyword>
<evidence type="ECO:0000256" key="5">
    <source>
        <dbReference type="ARBA" id="ARBA00023295"/>
    </source>
</evidence>
<dbReference type="RefSeq" id="WP_377978584.1">
    <property type="nucleotide sequence ID" value="NZ_JBBKXY010000002.1"/>
</dbReference>